<dbReference type="InterPro" id="IPR001647">
    <property type="entry name" value="HTH_TetR"/>
</dbReference>
<protein>
    <submittedName>
        <fullName evidence="6">TetR/AcrR family transcriptional regulator</fullName>
    </submittedName>
</protein>
<dbReference type="Pfam" id="PF16925">
    <property type="entry name" value="TetR_C_13"/>
    <property type="match status" value="1"/>
</dbReference>
<sequence>MSTDTRTRILDAALEALPETGLAGLSVGKLAAAAGMSKSGLFARFGGQDALQNAIIEAAIDRFRDQVIEPARAQKGARARLETLADRWTDWLLLTRPCPILQAAFEAPGLTPQAAETARQSRRDFTSWVERLARIAVAEGGLAAHTDPASFAFRFEGTGLATQSAGPIQGRDDAATLARAAFSDLFKAHS</sequence>
<dbReference type="EMBL" id="SRXW01000004">
    <property type="protein sequence ID" value="TGY87781.1"/>
    <property type="molecule type" value="Genomic_DNA"/>
</dbReference>
<evidence type="ECO:0000256" key="2">
    <source>
        <dbReference type="ARBA" id="ARBA00023125"/>
    </source>
</evidence>
<dbReference type="InterPro" id="IPR011075">
    <property type="entry name" value="TetR_C"/>
</dbReference>
<dbReference type="InterPro" id="IPR036271">
    <property type="entry name" value="Tet_transcr_reg_TetR-rel_C_sf"/>
</dbReference>
<dbReference type="Proteomes" id="UP000308054">
    <property type="component" value="Unassembled WGS sequence"/>
</dbReference>
<dbReference type="Gene3D" id="1.10.357.10">
    <property type="entry name" value="Tetracycline Repressor, domain 2"/>
    <property type="match status" value="1"/>
</dbReference>
<dbReference type="PANTHER" id="PTHR47506:SF6">
    <property type="entry name" value="HTH-TYPE TRANSCRIPTIONAL REPRESSOR NEMR"/>
    <property type="match status" value="1"/>
</dbReference>
<dbReference type="GO" id="GO:0003677">
    <property type="term" value="F:DNA binding"/>
    <property type="evidence" value="ECO:0007669"/>
    <property type="project" value="UniProtKB-UniRule"/>
</dbReference>
<evidence type="ECO:0000259" key="5">
    <source>
        <dbReference type="PROSITE" id="PS50977"/>
    </source>
</evidence>
<dbReference type="OrthoDB" id="9811084at2"/>
<keyword evidence="7" id="KW-1185">Reference proteome</keyword>
<feature type="DNA-binding region" description="H-T-H motif" evidence="4">
    <location>
        <begin position="26"/>
        <end position="45"/>
    </location>
</feature>
<dbReference type="PANTHER" id="PTHR47506">
    <property type="entry name" value="TRANSCRIPTIONAL REGULATORY PROTEIN"/>
    <property type="match status" value="1"/>
</dbReference>
<proteinExistence type="predicted"/>
<dbReference type="AlphaFoldDB" id="A0A4S2GY27"/>
<organism evidence="6 7">
    <name type="scientific">Marinicauda algicola</name>
    <dbReference type="NCBI Taxonomy" id="2029849"/>
    <lineage>
        <taxon>Bacteria</taxon>
        <taxon>Pseudomonadati</taxon>
        <taxon>Pseudomonadota</taxon>
        <taxon>Alphaproteobacteria</taxon>
        <taxon>Maricaulales</taxon>
        <taxon>Maricaulaceae</taxon>
        <taxon>Marinicauda</taxon>
    </lineage>
</organism>
<dbReference type="InterPro" id="IPR009057">
    <property type="entry name" value="Homeodomain-like_sf"/>
</dbReference>
<keyword evidence="3" id="KW-0804">Transcription</keyword>
<evidence type="ECO:0000313" key="7">
    <source>
        <dbReference type="Proteomes" id="UP000308054"/>
    </source>
</evidence>
<gene>
    <name evidence="6" type="ORF">E5163_12710</name>
</gene>
<keyword evidence="1" id="KW-0805">Transcription regulation</keyword>
<keyword evidence="2 4" id="KW-0238">DNA-binding</keyword>
<dbReference type="Gene3D" id="1.10.10.60">
    <property type="entry name" value="Homeodomain-like"/>
    <property type="match status" value="1"/>
</dbReference>
<name>A0A4S2GY27_9PROT</name>
<feature type="domain" description="HTH tetR-type" evidence="5">
    <location>
        <begin position="3"/>
        <end position="63"/>
    </location>
</feature>
<evidence type="ECO:0000256" key="3">
    <source>
        <dbReference type="ARBA" id="ARBA00023163"/>
    </source>
</evidence>
<dbReference type="PRINTS" id="PR00455">
    <property type="entry name" value="HTHTETR"/>
</dbReference>
<evidence type="ECO:0000313" key="6">
    <source>
        <dbReference type="EMBL" id="TGY87781.1"/>
    </source>
</evidence>
<dbReference type="Pfam" id="PF00440">
    <property type="entry name" value="TetR_N"/>
    <property type="match status" value="1"/>
</dbReference>
<evidence type="ECO:0000256" key="4">
    <source>
        <dbReference type="PROSITE-ProRule" id="PRU00335"/>
    </source>
</evidence>
<evidence type="ECO:0000256" key="1">
    <source>
        <dbReference type="ARBA" id="ARBA00023015"/>
    </source>
</evidence>
<accession>A0A4S2GY27</accession>
<dbReference type="PROSITE" id="PS50977">
    <property type="entry name" value="HTH_TETR_2"/>
    <property type="match status" value="1"/>
</dbReference>
<dbReference type="SUPFAM" id="SSF46689">
    <property type="entry name" value="Homeodomain-like"/>
    <property type="match status" value="1"/>
</dbReference>
<reference evidence="6 7" key="1">
    <citation type="journal article" date="2017" name="Int. J. Syst. Evol. Microbiol.">
        <title>Marinicauda algicola sp. nov., isolated from a marine red alga Rhodosorus marinus.</title>
        <authorList>
            <person name="Jeong S.E."/>
            <person name="Jeon S.H."/>
            <person name="Chun B.H."/>
            <person name="Kim D.W."/>
            <person name="Jeon C.O."/>
        </authorList>
    </citation>
    <scope>NUCLEOTIDE SEQUENCE [LARGE SCALE GENOMIC DNA]</scope>
    <source>
        <strain evidence="6 7">JCM 31718</strain>
    </source>
</reference>
<comment type="caution">
    <text evidence="6">The sequence shown here is derived from an EMBL/GenBank/DDBJ whole genome shotgun (WGS) entry which is preliminary data.</text>
</comment>
<dbReference type="SUPFAM" id="SSF48498">
    <property type="entry name" value="Tetracyclin repressor-like, C-terminal domain"/>
    <property type="match status" value="1"/>
</dbReference>
<dbReference type="RefSeq" id="WP_135996585.1">
    <property type="nucleotide sequence ID" value="NZ_CP071057.1"/>
</dbReference>